<keyword evidence="3" id="KW-1185">Reference proteome</keyword>
<evidence type="ECO:0000313" key="2">
    <source>
        <dbReference type="EMBL" id="GGJ05708.1"/>
    </source>
</evidence>
<reference evidence="2" key="1">
    <citation type="journal article" date="2014" name="Int. J. Syst. Evol. Microbiol.">
        <title>Complete genome sequence of Corynebacterium casei LMG S-19264T (=DSM 44701T), isolated from a smear-ripened cheese.</title>
        <authorList>
            <consortium name="US DOE Joint Genome Institute (JGI-PGF)"/>
            <person name="Walter F."/>
            <person name="Albersmeier A."/>
            <person name="Kalinowski J."/>
            <person name="Ruckert C."/>
        </authorList>
    </citation>
    <scope>NUCLEOTIDE SEQUENCE</scope>
    <source>
        <strain evidence="2">CGMCC 1.3617</strain>
    </source>
</reference>
<accession>A0A917K915</accession>
<feature type="transmembrane region" description="Helical" evidence="1">
    <location>
        <begin position="12"/>
        <end position="33"/>
    </location>
</feature>
<proteinExistence type="predicted"/>
<gene>
    <name evidence="2" type="ORF">GCM10011320_10710</name>
</gene>
<sequence length="95" mass="10124">MSDIAIDFTPLYVVLLLAAVAALLALPLAWWWLRDLATIYRAPAAVLAALALAGLGGVLGDAVLRDDEVALLTLGATLLLQVMVLPILLIFFRRG</sequence>
<dbReference type="EMBL" id="BMKW01000002">
    <property type="protein sequence ID" value="GGJ05708.1"/>
    <property type="molecule type" value="Genomic_DNA"/>
</dbReference>
<comment type="caution">
    <text evidence="2">The sequence shown here is derived from an EMBL/GenBank/DDBJ whole genome shotgun (WGS) entry which is preliminary data.</text>
</comment>
<name>A0A917K915_9PROT</name>
<keyword evidence="1" id="KW-0472">Membrane</keyword>
<feature type="transmembrane region" description="Helical" evidence="1">
    <location>
        <begin position="70"/>
        <end position="92"/>
    </location>
</feature>
<evidence type="ECO:0000256" key="1">
    <source>
        <dbReference type="SAM" id="Phobius"/>
    </source>
</evidence>
<reference evidence="2" key="2">
    <citation type="submission" date="2020-09" db="EMBL/GenBank/DDBJ databases">
        <authorList>
            <person name="Sun Q."/>
            <person name="Zhou Y."/>
        </authorList>
    </citation>
    <scope>NUCLEOTIDE SEQUENCE</scope>
    <source>
        <strain evidence="2">CGMCC 1.3617</strain>
    </source>
</reference>
<feature type="transmembrane region" description="Helical" evidence="1">
    <location>
        <begin position="45"/>
        <end position="64"/>
    </location>
</feature>
<dbReference type="AlphaFoldDB" id="A0A917K915"/>
<keyword evidence="1" id="KW-0812">Transmembrane</keyword>
<organism evidence="2 3">
    <name type="scientific">Neoroseomonas lacus</name>
    <dbReference type="NCBI Taxonomy" id="287609"/>
    <lineage>
        <taxon>Bacteria</taxon>
        <taxon>Pseudomonadati</taxon>
        <taxon>Pseudomonadota</taxon>
        <taxon>Alphaproteobacteria</taxon>
        <taxon>Acetobacterales</taxon>
        <taxon>Acetobacteraceae</taxon>
        <taxon>Neoroseomonas</taxon>
    </lineage>
</organism>
<evidence type="ECO:0000313" key="3">
    <source>
        <dbReference type="Proteomes" id="UP000661507"/>
    </source>
</evidence>
<dbReference type="Proteomes" id="UP000661507">
    <property type="component" value="Unassembled WGS sequence"/>
</dbReference>
<dbReference type="RefSeq" id="WP_188965875.1">
    <property type="nucleotide sequence ID" value="NZ_BMKW01000002.1"/>
</dbReference>
<protein>
    <submittedName>
        <fullName evidence="2">Uncharacterized protein</fullName>
    </submittedName>
</protein>
<keyword evidence="1" id="KW-1133">Transmembrane helix</keyword>